<comment type="caution">
    <text evidence="5">The sequence shown here is derived from an EMBL/GenBank/DDBJ whole genome shotgun (WGS) entry which is preliminary data.</text>
</comment>
<gene>
    <name evidence="3" type="primary">hfq</name>
    <name evidence="5" type="ORF">ASAP_0781</name>
</gene>
<organism evidence="5 6">
    <name type="scientific">Asaia bogorensis</name>
    <dbReference type="NCBI Taxonomy" id="91915"/>
    <lineage>
        <taxon>Bacteria</taxon>
        <taxon>Pseudomonadati</taxon>
        <taxon>Pseudomonadota</taxon>
        <taxon>Alphaproteobacteria</taxon>
        <taxon>Acetobacterales</taxon>
        <taxon>Acetobacteraceae</taxon>
        <taxon>Asaia</taxon>
    </lineage>
</organism>
<dbReference type="HAMAP" id="MF_00436">
    <property type="entry name" value="Hfq"/>
    <property type="match status" value="1"/>
</dbReference>
<reference evidence="5 6" key="1">
    <citation type="journal article" date="2014" name="Genome Biol. Evol.">
        <title>Acetic acid bacteria genomes reveal functional traits for adaptation to life in insect guts.</title>
        <authorList>
            <person name="Chouaia B."/>
            <person name="Gaiarsa S."/>
            <person name="Crotti E."/>
            <person name="Comandatore F."/>
            <person name="Degli Esposti M."/>
            <person name="Ricci I."/>
            <person name="Alma A."/>
            <person name="Favia G."/>
            <person name="Bandi C."/>
            <person name="Daffonchio D."/>
        </authorList>
    </citation>
    <scope>NUCLEOTIDE SEQUENCE [LARGE SCALE GENOMIC DNA]</scope>
    <source>
        <strain evidence="5 6">SF2.1</strain>
    </source>
</reference>
<feature type="domain" description="Sm" evidence="4">
    <location>
        <begin position="26"/>
        <end position="86"/>
    </location>
</feature>
<dbReference type="GO" id="GO:0003723">
    <property type="term" value="F:RNA binding"/>
    <property type="evidence" value="ECO:0007669"/>
    <property type="project" value="UniProtKB-UniRule"/>
</dbReference>
<dbReference type="NCBIfam" id="TIGR02383">
    <property type="entry name" value="Hfq"/>
    <property type="match status" value="1"/>
</dbReference>
<dbReference type="PANTHER" id="PTHR34772:SF1">
    <property type="entry name" value="RNA-BINDING PROTEIN HFQ"/>
    <property type="match status" value="1"/>
</dbReference>
<evidence type="ECO:0000313" key="6">
    <source>
        <dbReference type="Proteomes" id="UP000027583"/>
    </source>
</evidence>
<dbReference type="GO" id="GO:0043487">
    <property type="term" value="P:regulation of RNA stability"/>
    <property type="evidence" value="ECO:0007669"/>
    <property type="project" value="TreeGrafter"/>
</dbReference>
<proteinExistence type="inferred from homology"/>
<dbReference type="PANTHER" id="PTHR34772">
    <property type="entry name" value="RNA-BINDING PROTEIN HFQ"/>
    <property type="match status" value="1"/>
</dbReference>
<sequence>MARANPTPSPQTAPFAEFQEGETVQSLFLQHLQEHALPVTVFLVNGVKLQGVIPQFDHETIILRRDGHTQLVYKHAVSTIMPVAPLALFAQDGELSL</sequence>
<dbReference type="Pfam" id="PF17209">
    <property type="entry name" value="Hfq"/>
    <property type="match status" value="1"/>
</dbReference>
<dbReference type="RefSeq" id="WP_023977891.1">
    <property type="nucleotide sequence ID" value="NZ_CBLX010000004.1"/>
</dbReference>
<dbReference type="GeneID" id="78225368"/>
<dbReference type="AlphaFoldDB" id="A0A060QHV3"/>
<comment type="function">
    <text evidence="3">RNA chaperone that binds small regulatory RNA (sRNAs) and mRNAs to facilitate mRNA translational regulation in response to envelope stress, environmental stress and changes in metabolite concentrations. Also binds with high specificity to tRNAs.</text>
</comment>
<evidence type="ECO:0000256" key="3">
    <source>
        <dbReference type="HAMAP-Rule" id="MF_00436"/>
    </source>
</evidence>
<comment type="subunit">
    <text evidence="3">Homohexamer.</text>
</comment>
<dbReference type="GO" id="GO:0006355">
    <property type="term" value="P:regulation of DNA-templated transcription"/>
    <property type="evidence" value="ECO:0007669"/>
    <property type="project" value="InterPro"/>
</dbReference>
<name>A0A060QHV3_9PROT</name>
<dbReference type="Proteomes" id="UP000027583">
    <property type="component" value="Unassembled WGS sequence"/>
</dbReference>
<dbReference type="CDD" id="cd01716">
    <property type="entry name" value="Hfq"/>
    <property type="match status" value="1"/>
</dbReference>
<keyword evidence="2 3" id="KW-0346">Stress response</keyword>
<dbReference type="GO" id="GO:0005829">
    <property type="term" value="C:cytosol"/>
    <property type="evidence" value="ECO:0007669"/>
    <property type="project" value="TreeGrafter"/>
</dbReference>
<evidence type="ECO:0000256" key="2">
    <source>
        <dbReference type="ARBA" id="ARBA00023016"/>
    </source>
</evidence>
<evidence type="ECO:0000256" key="1">
    <source>
        <dbReference type="ARBA" id="ARBA00022884"/>
    </source>
</evidence>
<dbReference type="InterPro" id="IPR005001">
    <property type="entry name" value="Hfq"/>
</dbReference>
<dbReference type="GO" id="GO:0045974">
    <property type="term" value="P:regulation of translation, ncRNA-mediated"/>
    <property type="evidence" value="ECO:0007669"/>
    <property type="project" value="TreeGrafter"/>
</dbReference>
<evidence type="ECO:0000313" key="5">
    <source>
        <dbReference type="EMBL" id="CDG38826.1"/>
    </source>
</evidence>
<dbReference type="InterPro" id="IPR047575">
    <property type="entry name" value="Sm"/>
</dbReference>
<reference evidence="5 6" key="2">
    <citation type="journal article" date="2014" name="PLoS ONE">
        <title>Evolution of mitochondria reconstructed from the energy metabolism of living bacteria.</title>
        <authorList>
            <person name="Degli Esposti M."/>
            <person name="Chouaia B."/>
            <person name="Comandatore F."/>
            <person name="Crotti E."/>
            <person name="Sassera D."/>
            <person name="Lievens P.M."/>
            <person name="Daffonchio D."/>
            <person name="Bandi C."/>
        </authorList>
    </citation>
    <scope>NUCLEOTIDE SEQUENCE [LARGE SCALE GENOMIC DNA]</scope>
    <source>
        <strain evidence="5 6">SF2.1</strain>
    </source>
</reference>
<dbReference type="eggNOG" id="COG1923">
    <property type="taxonomic scope" value="Bacteria"/>
</dbReference>
<evidence type="ECO:0000259" key="4">
    <source>
        <dbReference type="PROSITE" id="PS52002"/>
    </source>
</evidence>
<dbReference type="EMBL" id="CBLX010000004">
    <property type="protein sequence ID" value="CDG38826.1"/>
    <property type="molecule type" value="Genomic_DNA"/>
</dbReference>
<dbReference type="Gene3D" id="2.30.30.100">
    <property type="match status" value="1"/>
</dbReference>
<accession>A0A060QHV3</accession>
<comment type="similarity">
    <text evidence="3">Belongs to the Hfq family.</text>
</comment>
<dbReference type="InterPro" id="IPR010920">
    <property type="entry name" value="LSM_dom_sf"/>
</dbReference>
<dbReference type="PROSITE" id="PS52002">
    <property type="entry name" value="SM"/>
    <property type="match status" value="1"/>
</dbReference>
<protein>
    <recommendedName>
        <fullName evidence="3">RNA-binding protein Hfq</fullName>
    </recommendedName>
</protein>
<keyword evidence="1 3" id="KW-0694">RNA-binding</keyword>
<dbReference type="SUPFAM" id="SSF50182">
    <property type="entry name" value="Sm-like ribonucleoproteins"/>
    <property type="match status" value="1"/>
</dbReference>